<reference evidence="9 10" key="2">
    <citation type="submission" date="2016-01" db="EMBL/GenBank/DDBJ databases">
        <title>Microcella alkaliphila JAM AC0309 whole genome shotgun sequence.</title>
        <authorList>
            <person name="Kurata A."/>
            <person name="Hirose Y."/>
            <person name="Kishimoto N."/>
            <person name="Kobayashi T."/>
        </authorList>
    </citation>
    <scope>NUCLEOTIDE SEQUENCE [LARGE SCALE GENOMIC DNA]</scope>
    <source>
        <strain evidence="9 10">JAM AC0309</strain>
    </source>
</reference>
<dbReference type="KEGG" id="malk:MalAC0309_1920"/>
<name>A0A0U5BEX7_9MICO</name>
<evidence type="ECO:0000259" key="8">
    <source>
        <dbReference type="Pfam" id="PF00892"/>
    </source>
</evidence>
<dbReference type="RefSeq" id="WP_096422187.1">
    <property type="nucleotide sequence ID" value="NZ_AP017315.1"/>
</dbReference>
<feature type="transmembrane region" description="Helical" evidence="7">
    <location>
        <begin position="145"/>
        <end position="164"/>
    </location>
</feature>
<feature type="transmembrane region" description="Helical" evidence="7">
    <location>
        <begin position="64"/>
        <end position="85"/>
    </location>
</feature>
<evidence type="ECO:0000256" key="1">
    <source>
        <dbReference type="ARBA" id="ARBA00004651"/>
    </source>
</evidence>
<comment type="subcellular location">
    <subcellularLocation>
        <location evidence="1">Cell membrane</location>
        <topology evidence="1">Multi-pass membrane protein</topology>
    </subcellularLocation>
</comment>
<dbReference type="Gene3D" id="1.10.3730.20">
    <property type="match status" value="1"/>
</dbReference>
<protein>
    <submittedName>
        <fullName evidence="9">Putative permease, DMT superfamily</fullName>
    </submittedName>
</protein>
<feature type="domain" description="EamA" evidence="8">
    <location>
        <begin position="147"/>
        <end position="291"/>
    </location>
</feature>
<dbReference type="SUPFAM" id="SSF103481">
    <property type="entry name" value="Multidrug resistance efflux transporter EmrE"/>
    <property type="match status" value="2"/>
</dbReference>
<evidence type="ECO:0000256" key="7">
    <source>
        <dbReference type="SAM" id="Phobius"/>
    </source>
</evidence>
<feature type="transmembrane region" description="Helical" evidence="7">
    <location>
        <begin position="120"/>
        <end position="139"/>
    </location>
</feature>
<keyword evidence="5 7" id="KW-1133">Transmembrane helix</keyword>
<feature type="transmembrane region" description="Helical" evidence="7">
    <location>
        <begin position="33"/>
        <end position="52"/>
    </location>
</feature>
<feature type="transmembrane region" description="Helical" evidence="7">
    <location>
        <begin position="275"/>
        <end position="292"/>
    </location>
</feature>
<evidence type="ECO:0000256" key="4">
    <source>
        <dbReference type="ARBA" id="ARBA00022692"/>
    </source>
</evidence>
<evidence type="ECO:0000256" key="6">
    <source>
        <dbReference type="ARBA" id="ARBA00023136"/>
    </source>
</evidence>
<sequence length="325" mass="34451">MGYVYALIAAVLFGANGSVTKLTMEAGLSPAQVTQFRLIGTALIAGAVLFLIERRAFRVPRRQWPVLIVLGVVGVALLQATYAAAVQLLPVGIALLLEYLAVLFVALVAFFIFREPVKARLWVAIGFVLVGLAVVAQIWSSTLNVVGVLLALAAAVCLATYFLVGERQVATTSPLAVSFWTMLIAAVFWAFVSGWWELEPGVFVTPVEVGGVLGELSVPMLIPLLWNVVLGSFAPFLLSLAALRHLPATAAGIVASSEVIFAFAVAWVWLGETLALVQVLGAAIVLVGIVLAQTARVGKRPVVDADLALDTGPITTIHTREASRE</sequence>
<dbReference type="InterPro" id="IPR051258">
    <property type="entry name" value="Diverse_Substrate_Transporter"/>
</dbReference>
<evidence type="ECO:0000313" key="9">
    <source>
        <dbReference type="EMBL" id="BAU32767.1"/>
    </source>
</evidence>
<organism evidence="9 10">
    <name type="scientific">Microcella alkaliphila</name>
    <dbReference type="NCBI Taxonomy" id="279828"/>
    <lineage>
        <taxon>Bacteria</taxon>
        <taxon>Bacillati</taxon>
        <taxon>Actinomycetota</taxon>
        <taxon>Actinomycetes</taxon>
        <taxon>Micrococcales</taxon>
        <taxon>Microbacteriaceae</taxon>
        <taxon>Microcella</taxon>
    </lineage>
</organism>
<dbReference type="InterPro" id="IPR000620">
    <property type="entry name" value="EamA_dom"/>
</dbReference>
<evidence type="ECO:0000313" key="10">
    <source>
        <dbReference type="Proteomes" id="UP000218965"/>
    </source>
</evidence>
<dbReference type="InterPro" id="IPR037185">
    <property type="entry name" value="EmrE-like"/>
</dbReference>
<reference evidence="10" key="1">
    <citation type="submission" date="2015-12" db="EMBL/GenBank/DDBJ databases">
        <authorList>
            <person name="Shamseldin A."/>
            <person name="Moawad H."/>
            <person name="Abd El-Rahim W.M."/>
            <person name="Sadowsky M.J."/>
        </authorList>
    </citation>
    <scope>NUCLEOTIDE SEQUENCE [LARGE SCALE GENOMIC DNA]</scope>
    <source>
        <strain evidence="10">JAM AC0309</strain>
    </source>
</reference>
<feature type="domain" description="EamA" evidence="8">
    <location>
        <begin position="1"/>
        <end position="135"/>
    </location>
</feature>
<accession>A0A0U5BEX7</accession>
<dbReference type="OrthoDB" id="154915at2"/>
<keyword evidence="6 7" id="KW-0472">Membrane</keyword>
<comment type="similarity">
    <text evidence="2">Belongs to the EamA transporter family.</text>
</comment>
<evidence type="ECO:0000256" key="2">
    <source>
        <dbReference type="ARBA" id="ARBA00007362"/>
    </source>
</evidence>
<dbReference type="PANTHER" id="PTHR42920:SF5">
    <property type="entry name" value="EAMA DOMAIN-CONTAINING PROTEIN"/>
    <property type="match status" value="1"/>
</dbReference>
<evidence type="ECO:0000256" key="5">
    <source>
        <dbReference type="ARBA" id="ARBA00022989"/>
    </source>
</evidence>
<gene>
    <name evidence="9" type="ORF">MalAC0309_1920</name>
</gene>
<feature type="transmembrane region" description="Helical" evidence="7">
    <location>
        <begin position="216"/>
        <end position="238"/>
    </location>
</feature>
<dbReference type="PANTHER" id="PTHR42920">
    <property type="entry name" value="OS03G0707200 PROTEIN-RELATED"/>
    <property type="match status" value="1"/>
</dbReference>
<keyword evidence="4 7" id="KW-0812">Transmembrane</keyword>
<feature type="transmembrane region" description="Helical" evidence="7">
    <location>
        <begin position="176"/>
        <end position="196"/>
    </location>
</feature>
<dbReference type="Proteomes" id="UP000218965">
    <property type="component" value="Chromosome"/>
</dbReference>
<dbReference type="Pfam" id="PF00892">
    <property type="entry name" value="EamA"/>
    <property type="match status" value="2"/>
</dbReference>
<proteinExistence type="inferred from homology"/>
<feature type="transmembrane region" description="Helical" evidence="7">
    <location>
        <begin position="250"/>
        <end position="269"/>
    </location>
</feature>
<dbReference type="AlphaFoldDB" id="A0A0U5BEX7"/>
<keyword evidence="3" id="KW-1003">Cell membrane</keyword>
<evidence type="ECO:0000256" key="3">
    <source>
        <dbReference type="ARBA" id="ARBA00022475"/>
    </source>
</evidence>
<dbReference type="EMBL" id="AP017315">
    <property type="protein sequence ID" value="BAU32767.1"/>
    <property type="molecule type" value="Genomic_DNA"/>
</dbReference>
<dbReference type="GO" id="GO:0005886">
    <property type="term" value="C:plasma membrane"/>
    <property type="evidence" value="ECO:0007669"/>
    <property type="project" value="UniProtKB-SubCell"/>
</dbReference>
<feature type="transmembrane region" description="Helical" evidence="7">
    <location>
        <begin position="91"/>
        <end position="113"/>
    </location>
</feature>